<gene>
    <name evidence="1" type="ORF">RSF11_004395</name>
</gene>
<name>A0AAD2Z6L3_YEREN</name>
<comment type="caution">
    <text evidence="1">The sequence shown here is derived from an EMBL/GenBank/DDBJ whole genome shotgun (WGS) entry which is preliminary data.</text>
</comment>
<dbReference type="Proteomes" id="UP001182355">
    <property type="component" value="Unassembled WGS sequence"/>
</dbReference>
<reference evidence="1" key="1">
    <citation type="submission" date="2023-02" db="EMBL/GenBank/DDBJ databases">
        <authorList>
            <person name="Ashton P.M."/>
            <person name="Dallman T."/>
            <person name="Nair S."/>
            <person name="De Pinna E."/>
            <person name="Peters T."/>
            <person name="Grant K."/>
        </authorList>
    </citation>
    <scope>NUCLEOTIDE SEQUENCE</scope>
    <source>
        <strain evidence="1">01103883</strain>
    </source>
</reference>
<sequence>MPMSFPDLESLKRRAKMRNFRQPLENETEEVYREKFADFMVNIDRVESGEIRSKLGWDILQLDPATALKMMGIDISGLAD</sequence>
<protein>
    <submittedName>
        <fullName evidence="1">Uncharacterized protein</fullName>
    </submittedName>
</protein>
<organism evidence="1 2">
    <name type="scientific">Yersinia enterocolitica</name>
    <dbReference type="NCBI Taxonomy" id="630"/>
    <lineage>
        <taxon>Bacteria</taxon>
        <taxon>Pseudomonadati</taxon>
        <taxon>Pseudomonadota</taxon>
        <taxon>Gammaproteobacteria</taxon>
        <taxon>Enterobacterales</taxon>
        <taxon>Yersiniaceae</taxon>
        <taxon>Yersinia</taxon>
    </lineage>
</organism>
<dbReference type="AlphaFoldDB" id="A0AAD2Z6L3"/>
<accession>A0AAD2Z6L3</accession>
<evidence type="ECO:0000313" key="2">
    <source>
        <dbReference type="Proteomes" id="UP001182355"/>
    </source>
</evidence>
<proteinExistence type="predicted"/>
<dbReference type="EMBL" id="ABNAVX010000061">
    <property type="protein sequence ID" value="ELI8104615.1"/>
    <property type="molecule type" value="Genomic_DNA"/>
</dbReference>
<dbReference type="RefSeq" id="WP_050148772.1">
    <property type="nucleotide sequence ID" value="NZ_CGBV01000002.1"/>
</dbReference>
<evidence type="ECO:0000313" key="1">
    <source>
        <dbReference type="EMBL" id="ELI8104615.1"/>
    </source>
</evidence>